<dbReference type="Proteomes" id="UP000593577">
    <property type="component" value="Unassembled WGS sequence"/>
</dbReference>
<protein>
    <submittedName>
        <fullName evidence="1">Uncharacterized protein</fullName>
    </submittedName>
</protein>
<sequence length="179" mass="20019">MRIFGSHSNTKAISYRSLSHNVQKYELSMSAYLAETKHLYDSLARCGQRVIMEEQQSTILNGLLLEFDHAVSIISTSRVPFDLQGVTTALLDAEARQQGHLSRDFARRCFYRYDSVSKDEGENPSTKDDSEHSSWVGFAYHVGRKPVTAYMCCADGGSHWSGLQPPYYASDPAACGPLR</sequence>
<dbReference type="PANTHER" id="PTHR47481:SF30">
    <property type="entry name" value="CCHC-TYPE DOMAIN-CONTAINING PROTEIN"/>
    <property type="match status" value="1"/>
</dbReference>
<dbReference type="EMBL" id="JABFAA010000007">
    <property type="protein sequence ID" value="MBA0687183.1"/>
    <property type="molecule type" value="Genomic_DNA"/>
</dbReference>
<proteinExistence type="predicted"/>
<evidence type="ECO:0000313" key="2">
    <source>
        <dbReference type="Proteomes" id="UP000593577"/>
    </source>
</evidence>
<gene>
    <name evidence="1" type="ORF">Goari_014738</name>
</gene>
<comment type="caution">
    <text evidence="1">The sequence shown here is derived from an EMBL/GenBank/DDBJ whole genome shotgun (WGS) entry which is preliminary data.</text>
</comment>
<keyword evidence="2" id="KW-1185">Reference proteome</keyword>
<dbReference type="AlphaFoldDB" id="A0A7J8XIV2"/>
<accession>A0A7J8XIV2</accession>
<evidence type="ECO:0000313" key="1">
    <source>
        <dbReference type="EMBL" id="MBA0687183.1"/>
    </source>
</evidence>
<reference evidence="1 2" key="1">
    <citation type="journal article" date="2019" name="Genome Biol. Evol.">
        <title>Insights into the evolution of the New World diploid cottons (Gossypium, subgenus Houzingenia) based on genome sequencing.</title>
        <authorList>
            <person name="Grover C.E."/>
            <person name="Arick M.A. 2nd"/>
            <person name="Thrash A."/>
            <person name="Conover J.L."/>
            <person name="Sanders W.S."/>
            <person name="Peterson D.G."/>
            <person name="Frelichowski J.E."/>
            <person name="Scheffler J.A."/>
            <person name="Scheffler B.E."/>
            <person name="Wendel J.F."/>
        </authorList>
    </citation>
    <scope>NUCLEOTIDE SEQUENCE [LARGE SCALE GENOMIC DNA]</scope>
    <source>
        <strain evidence="1">185</strain>
        <tissue evidence="1">Leaf</tissue>
    </source>
</reference>
<dbReference type="PANTHER" id="PTHR47481">
    <property type="match status" value="1"/>
</dbReference>
<organism evidence="1 2">
    <name type="scientific">Gossypium aridum</name>
    <name type="common">American cotton</name>
    <name type="synonym">Erioxylum aridum</name>
    <dbReference type="NCBI Taxonomy" id="34290"/>
    <lineage>
        <taxon>Eukaryota</taxon>
        <taxon>Viridiplantae</taxon>
        <taxon>Streptophyta</taxon>
        <taxon>Embryophyta</taxon>
        <taxon>Tracheophyta</taxon>
        <taxon>Spermatophyta</taxon>
        <taxon>Magnoliopsida</taxon>
        <taxon>eudicotyledons</taxon>
        <taxon>Gunneridae</taxon>
        <taxon>Pentapetalae</taxon>
        <taxon>rosids</taxon>
        <taxon>malvids</taxon>
        <taxon>Malvales</taxon>
        <taxon>Malvaceae</taxon>
        <taxon>Malvoideae</taxon>
        <taxon>Gossypium</taxon>
    </lineage>
</organism>
<name>A0A7J8XIV2_GOSAI</name>